<dbReference type="Gene3D" id="3.40.50.1360">
    <property type="match status" value="1"/>
</dbReference>
<accession>A0A3D9LBK8</accession>
<feature type="domain" description="Glucosamine/galactosamine-6-phosphate isomerase" evidence="8">
    <location>
        <begin position="10"/>
        <end position="295"/>
    </location>
</feature>
<evidence type="ECO:0000256" key="2">
    <source>
        <dbReference type="ARBA" id="ARBA00002681"/>
    </source>
</evidence>
<keyword evidence="7" id="KW-0378">Hydrolase</keyword>
<comment type="catalytic activity">
    <reaction evidence="1 7">
        <text>6-phospho-D-glucono-1,5-lactone + H2O = 6-phospho-D-gluconate + H(+)</text>
        <dbReference type="Rhea" id="RHEA:12556"/>
        <dbReference type="ChEBI" id="CHEBI:15377"/>
        <dbReference type="ChEBI" id="CHEBI:15378"/>
        <dbReference type="ChEBI" id="CHEBI:57955"/>
        <dbReference type="ChEBI" id="CHEBI:58759"/>
        <dbReference type="EC" id="3.1.1.31"/>
    </reaction>
</comment>
<evidence type="ECO:0000256" key="5">
    <source>
        <dbReference type="ARBA" id="ARBA00013198"/>
    </source>
</evidence>
<evidence type="ECO:0000313" key="10">
    <source>
        <dbReference type="Proteomes" id="UP000256727"/>
    </source>
</evidence>
<name>A0A3D9LBK8_9MICC</name>
<organism evidence="9 10">
    <name type="scientific">Citricoccus muralis</name>
    <dbReference type="NCBI Taxonomy" id="169134"/>
    <lineage>
        <taxon>Bacteria</taxon>
        <taxon>Bacillati</taxon>
        <taxon>Actinomycetota</taxon>
        <taxon>Actinomycetes</taxon>
        <taxon>Micrococcales</taxon>
        <taxon>Micrococcaceae</taxon>
        <taxon>Citricoccus</taxon>
    </lineage>
</organism>
<proteinExistence type="inferred from homology"/>
<evidence type="ECO:0000256" key="7">
    <source>
        <dbReference type="RuleBase" id="RU365095"/>
    </source>
</evidence>
<dbReference type="CDD" id="cd01400">
    <property type="entry name" value="6PGL"/>
    <property type="match status" value="1"/>
</dbReference>
<dbReference type="OrthoDB" id="9810967at2"/>
<dbReference type="EC" id="3.1.1.31" evidence="5 7"/>
<dbReference type="SUPFAM" id="SSF100950">
    <property type="entry name" value="NagB/RpiA/CoA transferase-like"/>
    <property type="match status" value="1"/>
</dbReference>
<dbReference type="InterPro" id="IPR039104">
    <property type="entry name" value="6PGL"/>
</dbReference>
<dbReference type="EMBL" id="QREH01000001">
    <property type="protein sequence ID" value="REE03046.1"/>
    <property type="molecule type" value="Genomic_DNA"/>
</dbReference>
<dbReference type="GO" id="GO:0005975">
    <property type="term" value="P:carbohydrate metabolic process"/>
    <property type="evidence" value="ECO:0007669"/>
    <property type="project" value="UniProtKB-UniRule"/>
</dbReference>
<sequence>MTDETRLYSDRESLCRDAAGELLRILADGVRDRGAASAVLTGGGTGTGILAALSDLVSSASNISEFSEFSDSLDASDGLRSPDLRMPDWSRVHLWWGDERFLPTGDPDRNEQQAEEALLQELVARHGMPAANIHRMPAADRAAGAETMPPETQVTPETPNTQATESIMTAAEAYTSELAAHARVDPGQDDRLPVFDVVMLGVGPDAHVASLFPGLPGPLTRGATVIAVEGSPKPPPRRLSLTVEALNMAERLWFVVAGADKAEAVAEVRHARDDETTDAARWPASVVSGRDATVWWLDGAAAGQA</sequence>
<dbReference type="InterPro" id="IPR037171">
    <property type="entry name" value="NagB/RpiA_transferase-like"/>
</dbReference>
<reference evidence="9 10" key="1">
    <citation type="submission" date="2018-07" db="EMBL/GenBank/DDBJ databases">
        <title>Sequencing the genomes of 1000 actinobacteria strains.</title>
        <authorList>
            <person name="Klenk H.-P."/>
        </authorList>
    </citation>
    <scope>NUCLEOTIDE SEQUENCE [LARGE SCALE GENOMIC DNA]</scope>
    <source>
        <strain evidence="9 10">DSM 14442</strain>
    </source>
</reference>
<evidence type="ECO:0000256" key="3">
    <source>
        <dbReference type="ARBA" id="ARBA00004961"/>
    </source>
</evidence>
<dbReference type="Proteomes" id="UP000256727">
    <property type="component" value="Unassembled WGS sequence"/>
</dbReference>
<dbReference type="AlphaFoldDB" id="A0A3D9LBK8"/>
<gene>
    <name evidence="7" type="primary">pgl</name>
    <name evidence="9" type="ORF">C8E99_0846</name>
</gene>
<comment type="pathway">
    <text evidence="3 7">Carbohydrate degradation; pentose phosphate pathway; D-ribulose 5-phosphate from D-glucose 6-phosphate (oxidative stage): step 2/3.</text>
</comment>
<comment type="similarity">
    <text evidence="4 7">Belongs to the glucosamine/galactosamine-6-phosphate isomerase family. 6-phosphogluconolactonase subfamily.</text>
</comment>
<comment type="caution">
    <text evidence="9">The sequence shown here is derived from an EMBL/GenBank/DDBJ whole genome shotgun (WGS) entry which is preliminary data.</text>
</comment>
<dbReference type="NCBIfam" id="TIGR01198">
    <property type="entry name" value="pgl"/>
    <property type="match status" value="1"/>
</dbReference>
<evidence type="ECO:0000259" key="8">
    <source>
        <dbReference type="Pfam" id="PF01182"/>
    </source>
</evidence>
<dbReference type="PANTHER" id="PTHR11054">
    <property type="entry name" value="6-PHOSPHOGLUCONOLACTONASE"/>
    <property type="match status" value="1"/>
</dbReference>
<evidence type="ECO:0000256" key="6">
    <source>
        <dbReference type="ARBA" id="ARBA00020337"/>
    </source>
</evidence>
<evidence type="ECO:0000256" key="4">
    <source>
        <dbReference type="ARBA" id="ARBA00010662"/>
    </source>
</evidence>
<dbReference type="Pfam" id="PF01182">
    <property type="entry name" value="Glucosamine_iso"/>
    <property type="match status" value="1"/>
</dbReference>
<dbReference type="GO" id="GO:0006098">
    <property type="term" value="P:pentose-phosphate shunt"/>
    <property type="evidence" value="ECO:0007669"/>
    <property type="project" value="UniProtKB-UniPathway"/>
</dbReference>
<dbReference type="PANTHER" id="PTHR11054:SF0">
    <property type="entry name" value="6-PHOSPHOGLUCONOLACTONASE"/>
    <property type="match status" value="1"/>
</dbReference>
<dbReference type="InterPro" id="IPR005900">
    <property type="entry name" value="6-phosphogluconolactonase_DevB"/>
</dbReference>
<evidence type="ECO:0000256" key="1">
    <source>
        <dbReference type="ARBA" id="ARBA00000832"/>
    </source>
</evidence>
<keyword evidence="10" id="KW-1185">Reference proteome</keyword>
<protein>
    <recommendedName>
        <fullName evidence="6 7">6-phosphogluconolactonase</fullName>
        <shortName evidence="7">6PGL</shortName>
        <ecNumber evidence="5 7">3.1.1.31</ecNumber>
    </recommendedName>
</protein>
<comment type="function">
    <text evidence="2 7">Hydrolysis of 6-phosphogluconolactone to 6-phosphogluconate.</text>
</comment>
<evidence type="ECO:0000313" key="9">
    <source>
        <dbReference type="EMBL" id="REE03046.1"/>
    </source>
</evidence>
<dbReference type="GO" id="GO:0017057">
    <property type="term" value="F:6-phosphogluconolactonase activity"/>
    <property type="evidence" value="ECO:0007669"/>
    <property type="project" value="UniProtKB-UniRule"/>
</dbReference>
<dbReference type="InterPro" id="IPR006148">
    <property type="entry name" value="Glc/Gal-6P_isomerase"/>
</dbReference>
<dbReference type="RefSeq" id="WP_115931236.1">
    <property type="nucleotide sequence ID" value="NZ_QREH01000001.1"/>
</dbReference>
<dbReference type="UniPathway" id="UPA00115">
    <property type="reaction ID" value="UER00409"/>
</dbReference>